<dbReference type="InterPro" id="IPR042070">
    <property type="entry name" value="PucR_C-HTH_sf"/>
</dbReference>
<feature type="compositionally biased region" description="Polar residues" evidence="1">
    <location>
        <begin position="1"/>
        <end position="15"/>
    </location>
</feature>
<dbReference type="Proteomes" id="UP000068067">
    <property type="component" value="Chromosome"/>
</dbReference>
<evidence type="ECO:0000256" key="1">
    <source>
        <dbReference type="SAM" id="MobiDB-lite"/>
    </source>
</evidence>
<dbReference type="InterPro" id="IPR025736">
    <property type="entry name" value="PucR_C-HTH_dom"/>
</dbReference>
<dbReference type="Pfam" id="PF13556">
    <property type="entry name" value="HTH_30"/>
    <property type="match status" value="1"/>
</dbReference>
<feature type="region of interest" description="Disordered" evidence="1">
    <location>
        <begin position="1"/>
        <end position="29"/>
    </location>
</feature>
<sequence length="562" mass="62132">MTMTVPATTFSSTRNVKSDPRGTGPGVPGELTSSVTVWDVLSLPVLRRAQIEVLAAHENLDRVIRWVHVAESPRAGKLLSGGELLLTTGIGLGPDDATLRDQIDQFARAGAAALLVELGMCWDELPEVVRRECEKHNLPLLVTHRELRFITVTEEIHARILNEQFARISAMRDVSESFWALMFNGAPPEQLVVHASRQLGCPVVLEDLSHRVVYYAEGHELPSELLAGWERKSRFWAVDNRHQGLIAEPIQVQDPEDPQVTWEFIDIQAQGSHWGRLYYRGVTDNPAGGAHVLRHAAMALAIERLGSGTPNSWNGLIDRVSLNRLISNRFTTVDGERIVLEAAGFPTRGRQLLAMDIRFHGQQIEAEQVRRVLESAAPRSFALASTSPEHPDRVSCAWTLTPDADLRARCQQLAERLKGLAPRISVVFSSELTGPVDLSSALHQVKQADFLATTRGVHLFTVSRDRIDGLMHSLRGDVRVQAFADSTLEPLILHDDRHGTDLLPTLEAILRFPASRSAAADALHLSRTALYSRIATIERLLRVDLSDGGSQFTLALAVRARA</sequence>
<evidence type="ECO:0000259" key="3">
    <source>
        <dbReference type="Pfam" id="PF13556"/>
    </source>
</evidence>
<dbReference type="KEGG" id="cdx:CDES_06415"/>
<dbReference type="InterPro" id="IPR051448">
    <property type="entry name" value="CdaR-like_regulators"/>
</dbReference>
<feature type="domain" description="Purine catabolism PurC-like" evidence="2">
    <location>
        <begin position="39"/>
        <end position="160"/>
    </location>
</feature>
<protein>
    <submittedName>
        <fullName evidence="4">Purine catabolism regulatory protein</fullName>
    </submittedName>
</protein>
<dbReference type="InterPro" id="IPR012914">
    <property type="entry name" value="PucR_dom"/>
</dbReference>
<dbReference type="Gene3D" id="1.10.10.2840">
    <property type="entry name" value="PucR C-terminal helix-turn-helix domain"/>
    <property type="match status" value="1"/>
</dbReference>
<dbReference type="PANTHER" id="PTHR33744">
    <property type="entry name" value="CARBOHYDRATE DIACID REGULATOR"/>
    <property type="match status" value="1"/>
</dbReference>
<evidence type="ECO:0000259" key="2">
    <source>
        <dbReference type="Pfam" id="PF07905"/>
    </source>
</evidence>
<dbReference type="PANTHER" id="PTHR33744:SF1">
    <property type="entry name" value="DNA-BINDING TRANSCRIPTIONAL ACTIVATOR ADER"/>
    <property type="match status" value="1"/>
</dbReference>
<organism evidence="4 5">
    <name type="scientific">Corynebacterium deserti GIMN1.010</name>
    <dbReference type="NCBI Taxonomy" id="931089"/>
    <lineage>
        <taxon>Bacteria</taxon>
        <taxon>Bacillati</taxon>
        <taxon>Actinomycetota</taxon>
        <taxon>Actinomycetes</taxon>
        <taxon>Mycobacteriales</taxon>
        <taxon>Corynebacteriaceae</taxon>
        <taxon>Corynebacterium</taxon>
    </lineage>
</organism>
<name>A0A0M3Q9J4_9CORY</name>
<accession>A0A0M3Q9J4</accession>
<reference evidence="4 5" key="1">
    <citation type="submission" date="2014-08" db="EMBL/GenBank/DDBJ databases">
        <title>Complete genome sequence of Corynebacterium deserti GIMN1.010 (=DSM 45689), isolated from desert sand in western China.</title>
        <authorList>
            <person name="Ruckert C."/>
            <person name="Albersmeier A."/>
            <person name="Kalinowski J."/>
        </authorList>
    </citation>
    <scope>NUCLEOTIDE SEQUENCE [LARGE SCALE GENOMIC DNA]</scope>
    <source>
        <strain evidence="4 5">GIMN1.010</strain>
    </source>
</reference>
<dbReference type="AlphaFoldDB" id="A0A0M3Q9J4"/>
<dbReference type="Pfam" id="PF07905">
    <property type="entry name" value="PucR"/>
    <property type="match status" value="1"/>
</dbReference>
<gene>
    <name evidence="4" type="primary">purR</name>
    <name evidence="4" type="ORF">CDES_06415</name>
</gene>
<feature type="domain" description="PucR C-terminal helix-turn-helix" evidence="3">
    <location>
        <begin position="502"/>
        <end position="560"/>
    </location>
</feature>
<keyword evidence="5" id="KW-1185">Reference proteome</keyword>
<dbReference type="EMBL" id="CP009220">
    <property type="protein sequence ID" value="ALC05703.1"/>
    <property type="molecule type" value="Genomic_DNA"/>
</dbReference>
<proteinExistence type="predicted"/>
<evidence type="ECO:0000313" key="5">
    <source>
        <dbReference type="Proteomes" id="UP000068067"/>
    </source>
</evidence>
<evidence type="ECO:0000313" key="4">
    <source>
        <dbReference type="EMBL" id="ALC05703.1"/>
    </source>
</evidence>
<dbReference type="STRING" id="931089.CDES_06415"/>
<dbReference type="PATRIC" id="fig|931089.4.peg.1301"/>